<dbReference type="EMBL" id="HE797112">
    <property type="protein sequence ID" value="CCM03389.1"/>
    <property type="molecule type" value="Genomic_DNA"/>
</dbReference>
<dbReference type="Pfam" id="PF20526">
    <property type="entry name" value="DUF6741"/>
    <property type="match status" value="2"/>
</dbReference>
<feature type="domain" description="DUF6741" evidence="1">
    <location>
        <begin position="220"/>
        <end position="249"/>
    </location>
</feature>
<dbReference type="InterPro" id="IPR046629">
    <property type="entry name" value="DUF6741"/>
</dbReference>
<dbReference type="RefSeq" id="XP_012182672.1">
    <property type="nucleotide sequence ID" value="XM_012327282.1"/>
</dbReference>
<protein>
    <recommendedName>
        <fullName evidence="1">DUF6741 domain-containing protein</fullName>
    </recommendedName>
</protein>
<organism evidence="2 3">
    <name type="scientific">Fibroporia radiculosa</name>
    <dbReference type="NCBI Taxonomy" id="599839"/>
    <lineage>
        <taxon>Eukaryota</taxon>
        <taxon>Fungi</taxon>
        <taxon>Dikarya</taxon>
        <taxon>Basidiomycota</taxon>
        <taxon>Agaricomycotina</taxon>
        <taxon>Agaricomycetes</taxon>
        <taxon>Polyporales</taxon>
        <taxon>Fibroporiaceae</taxon>
        <taxon>Fibroporia</taxon>
    </lineage>
</organism>
<dbReference type="HOGENOM" id="CLU_096906_0_0_1"/>
<sequence length="251" mass="28366">MAYAAYDTGTYPQLRRSLSYGQQYAGYPHSDYMYDQPVAAGVYGDTYPQVQGSYPAYAPSRTVSQYHPYDDMAIRDSYYPEYATSGYGTPYAPSLARRRSSRRSRVGFEGHRRNSSMIKFKRKGGFRSGIMLGEAMANVQLSSNDYYTSYDLGADHRGKISLRIRWTGYTSMTYDLPVDSYDGRVELQTLARRVARACMHFIQASAFTQSTVTLLILCGQTNMIPVAWDRIMLFQLEETGTGLWQPVLSSG</sequence>
<gene>
    <name evidence="2" type="ORF">FIBRA_05519</name>
</gene>
<feature type="domain" description="DUF6741" evidence="1">
    <location>
        <begin position="111"/>
        <end position="206"/>
    </location>
</feature>
<evidence type="ECO:0000313" key="2">
    <source>
        <dbReference type="EMBL" id="CCM03389.1"/>
    </source>
</evidence>
<dbReference type="AlphaFoldDB" id="J4H3K2"/>
<dbReference type="Proteomes" id="UP000006352">
    <property type="component" value="Unassembled WGS sequence"/>
</dbReference>
<keyword evidence="3" id="KW-1185">Reference proteome</keyword>
<evidence type="ECO:0000313" key="3">
    <source>
        <dbReference type="Proteomes" id="UP000006352"/>
    </source>
</evidence>
<evidence type="ECO:0000259" key="1">
    <source>
        <dbReference type="Pfam" id="PF20526"/>
    </source>
</evidence>
<dbReference type="STRING" id="599839.J4H3K2"/>
<proteinExistence type="predicted"/>
<dbReference type="OrthoDB" id="10268011at2759"/>
<accession>J4H3K2</accession>
<name>J4H3K2_9APHY</name>
<dbReference type="GeneID" id="24098300"/>
<dbReference type="InParanoid" id="J4H3K2"/>
<reference evidence="2 3" key="1">
    <citation type="journal article" date="2012" name="Appl. Environ. Microbiol.">
        <title>Short-read sequencing for genomic analysis of the brown rot fungus Fibroporia radiculosa.</title>
        <authorList>
            <person name="Tang J.D."/>
            <person name="Perkins A.D."/>
            <person name="Sonstegard T.S."/>
            <person name="Schroeder S.G."/>
            <person name="Burgess S.C."/>
            <person name="Diehl S.V."/>
        </authorList>
    </citation>
    <scope>NUCLEOTIDE SEQUENCE [LARGE SCALE GENOMIC DNA]</scope>
    <source>
        <strain evidence="2 3">TFFH 294</strain>
    </source>
</reference>